<proteinExistence type="predicted"/>
<dbReference type="CDD" id="cd06267">
    <property type="entry name" value="PBP1_LacI_sugar_binding-like"/>
    <property type="match status" value="1"/>
</dbReference>
<keyword evidence="3" id="KW-0804">Transcription</keyword>
<dbReference type="EMBL" id="FNDT01000005">
    <property type="protein sequence ID" value="SDI03932.1"/>
    <property type="molecule type" value="Genomic_DNA"/>
</dbReference>
<name>A0A1G8HB99_9MICC</name>
<keyword evidence="2 6" id="KW-0238">DNA-binding</keyword>
<protein>
    <submittedName>
        <fullName evidence="6">DNA-binding transcriptional regulator, LacI/PurR family</fullName>
    </submittedName>
</protein>
<dbReference type="InterPro" id="IPR028082">
    <property type="entry name" value="Peripla_BP_I"/>
</dbReference>
<feature type="compositionally biased region" description="Polar residues" evidence="4">
    <location>
        <begin position="324"/>
        <end position="334"/>
    </location>
</feature>
<dbReference type="SUPFAM" id="SSF47413">
    <property type="entry name" value="lambda repressor-like DNA-binding domains"/>
    <property type="match status" value="1"/>
</dbReference>
<evidence type="ECO:0000256" key="4">
    <source>
        <dbReference type="SAM" id="MobiDB-lite"/>
    </source>
</evidence>
<reference evidence="6 7" key="1">
    <citation type="submission" date="2016-10" db="EMBL/GenBank/DDBJ databases">
        <authorList>
            <person name="de Groot N.N."/>
        </authorList>
    </citation>
    <scope>NUCLEOTIDE SEQUENCE [LARGE SCALE GENOMIC DNA]</scope>
    <source>
        <strain evidence="6 7">NP_1H</strain>
    </source>
</reference>
<keyword evidence="7" id="KW-1185">Reference proteome</keyword>
<dbReference type="PROSITE" id="PS50932">
    <property type="entry name" value="HTH_LACI_2"/>
    <property type="match status" value="1"/>
</dbReference>
<feature type="domain" description="HTH lacI-type" evidence="5">
    <location>
        <begin position="8"/>
        <end position="62"/>
    </location>
</feature>
<dbReference type="InterPro" id="IPR000843">
    <property type="entry name" value="HTH_LacI"/>
</dbReference>
<dbReference type="PANTHER" id="PTHR30146:SF109">
    <property type="entry name" value="HTH-TYPE TRANSCRIPTIONAL REGULATOR GALS"/>
    <property type="match status" value="1"/>
</dbReference>
<dbReference type="SUPFAM" id="SSF53822">
    <property type="entry name" value="Periplasmic binding protein-like I"/>
    <property type="match status" value="1"/>
</dbReference>
<dbReference type="GO" id="GO:0003700">
    <property type="term" value="F:DNA-binding transcription factor activity"/>
    <property type="evidence" value="ECO:0007669"/>
    <property type="project" value="TreeGrafter"/>
</dbReference>
<dbReference type="RefSeq" id="WP_090585732.1">
    <property type="nucleotide sequence ID" value="NZ_FNDT01000005.1"/>
</dbReference>
<evidence type="ECO:0000259" key="5">
    <source>
        <dbReference type="PROSITE" id="PS50932"/>
    </source>
</evidence>
<dbReference type="SMART" id="SM00354">
    <property type="entry name" value="HTH_LACI"/>
    <property type="match status" value="1"/>
</dbReference>
<evidence type="ECO:0000256" key="3">
    <source>
        <dbReference type="ARBA" id="ARBA00023163"/>
    </source>
</evidence>
<dbReference type="Pfam" id="PF00356">
    <property type="entry name" value="LacI"/>
    <property type="match status" value="1"/>
</dbReference>
<dbReference type="PANTHER" id="PTHR30146">
    <property type="entry name" value="LACI-RELATED TRANSCRIPTIONAL REPRESSOR"/>
    <property type="match status" value="1"/>
</dbReference>
<evidence type="ECO:0000313" key="7">
    <source>
        <dbReference type="Proteomes" id="UP000199258"/>
    </source>
</evidence>
<keyword evidence="1" id="KW-0805">Transcription regulation</keyword>
<dbReference type="Proteomes" id="UP000199258">
    <property type="component" value="Unassembled WGS sequence"/>
</dbReference>
<evidence type="ECO:0000313" key="6">
    <source>
        <dbReference type="EMBL" id="SDI03932.1"/>
    </source>
</evidence>
<dbReference type="Gene3D" id="3.40.50.2300">
    <property type="match status" value="2"/>
</dbReference>
<gene>
    <name evidence="6" type="ORF">SAMN04488693_105139</name>
</gene>
<dbReference type="CDD" id="cd01392">
    <property type="entry name" value="HTH_LacI"/>
    <property type="match status" value="1"/>
</dbReference>
<dbReference type="Pfam" id="PF13377">
    <property type="entry name" value="Peripla_BP_3"/>
    <property type="match status" value="1"/>
</dbReference>
<dbReference type="STRING" id="335973.SAMN04488693_105139"/>
<dbReference type="AlphaFoldDB" id="A0A1G8HB99"/>
<dbReference type="OrthoDB" id="3467214at2"/>
<dbReference type="GO" id="GO:0000976">
    <property type="term" value="F:transcription cis-regulatory region binding"/>
    <property type="evidence" value="ECO:0007669"/>
    <property type="project" value="TreeGrafter"/>
</dbReference>
<dbReference type="Gene3D" id="1.10.260.40">
    <property type="entry name" value="lambda repressor-like DNA-binding domains"/>
    <property type="match status" value="1"/>
</dbReference>
<sequence length="334" mass="35065">MIPPIPRPTIYDVAARAGVSKSLVSLVLRGSANVSPSRRRAVDAAIEELGYRPSRAASSLAGSRSRTIGVVIDDFGNPWFVDLLRGLRSVLDPEEFHVTVADLQLDAVSGRNPVDGFLAMHAEGLVLAAEPEPAMLERLTIPTVVAGSRECIPSGADIVATDDVLGARMALQHLFALGHRSIGHLTGRSGAARLRLAGYRESMSEAGLPALVTGELGGTTEGAGYAAAGELLDDHPGVTAIFAANDTMALGALAALRERGREVPRQVSVAGYDNTAIAAASYLNLTSVDNHSDDIGVDAARALLARIGDPEREPRHILRKPSLVTRSSTTKPPP</sequence>
<dbReference type="InterPro" id="IPR046335">
    <property type="entry name" value="LacI/GalR-like_sensor"/>
</dbReference>
<dbReference type="InterPro" id="IPR010982">
    <property type="entry name" value="Lambda_DNA-bd_dom_sf"/>
</dbReference>
<feature type="region of interest" description="Disordered" evidence="4">
    <location>
        <begin position="314"/>
        <end position="334"/>
    </location>
</feature>
<accession>A0A1G8HB99</accession>
<organism evidence="6 7">
    <name type="scientific">Arthrobacter subterraneus</name>
    <dbReference type="NCBI Taxonomy" id="335973"/>
    <lineage>
        <taxon>Bacteria</taxon>
        <taxon>Bacillati</taxon>
        <taxon>Actinomycetota</taxon>
        <taxon>Actinomycetes</taxon>
        <taxon>Micrococcales</taxon>
        <taxon>Micrococcaceae</taxon>
        <taxon>Arthrobacter</taxon>
    </lineage>
</organism>
<evidence type="ECO:0000256" key="2">
    <source>
        <dbReference type="ARBA" id="ARBA00023125"/>
    </source>
</evidence>
<evidence type="ECO:0000256" key="1">
    <source>
        <dbReference type="ARBA" id="ARBA00023015"/>
    </source>
</evidence>